<evidence type="ECO:0000313" key="2">
    <source>
        <dbReference type="Proteomes" id="UP001519291"/>
    </source>
</evidence>
<dbReference type="GeneID" id="91570180"/>
<name>A0ABS4Y514_9ACTN</name>
<evidence type="ECO:0008006" key="3">
    <source>
        <dbReference type="Google" id="ProtNLM"/>
    </source>
</evidence>
<dbReference type="RefSeq" id="WP_242626123.1">
    <property type="nucleotide sequence ID" value="NZ_JAGIOH010000001.1"/>
</dbReference>
<keyword evidence="2" id="KW-1185">Reference proteome</keyword>
<evidence type="ECO:0000313" key="1">
    <source>
        <dbReference type="EMBL" id="MBP2403834.1"/>
    </source>
</evidence>
<reference evidence="1 2" key="1">
    <citation type="submission" date="2021-03" db="EMBL/GenBank/DDBJ databases">
        <title>Sequencing the genomes of 1000 actinobacteria strains.</title>
        <authorList>
            <person name="Klenk H.-P."/>
        </authorList>
    </citation>
    <scope>NUCLEOTIDE SEQUENCE [LARGE SCALE GENOMIC DNA]</scope>
    <source>
        <strain evidence="1 2">DSM 41480</strain>
    </source>
</reference>
<accession>A0ABS4Y514</accession>
<dbReference type="EMBL" id="JAGIOH010000001">
    <property type="protein sequence ID" value="MBP2403834.1"/>
    <property type="molecule type" value="Genomic_DNA"/>
</dbReference>
<dbReference type="Proteomes" id="UP001519291">
    <property type="component" value="Unassembled WGS sequence"/>
</dbReference>
<protein>
    <recommendedName>
        <fullName evidence="3">Response regulatory domain-containing protein</fullName>
    </recommendedName>
</protein>
<proteinExistence type="predicted"/>
<organism evidence="1 2">
    <name type="scientific">Streptomyces syringium</name>
    <dbReference type="NCBI Taxonomy" id="76729"/>
    <lineage>
        <taxon>Bacteria</taxon>
        <taxon>Bacillati</taxon>
        <taxon>Actinomycetota</taxon>
        <taxon>Actinomycetes</taxon>
        <taxon>Kitasatosporales</taxon>
        <taxon>Streptomycetaceae</taxon>
        <taxon>Streptomyces</taxon>
    </lineage>
</organism>
<sequence>MLYEKRITVNVHAGDELTRARLARRLRPLPGVDVVREGGEVDVLFLGRDDPSAGDELYRLTRDGRTPVVVVAEELGETELMAIAEYGVASVLWGERLTSGRLSRAVHNAAGCCPRLPVLTALV</sequence>
<comment type="caution">
    <text evidence="1">The sequence shown here is derived from an EMBL/GenBank/DDBJ whole genome shotgun (WGS) entry which is preliminary data.</text>
</comment>
<gene>
    <name evidence="1" type="ORF">JO379_003303</name>
</gene>